<feature type="region of interest" description="Disordered" evidence="2">
    <location>
        <begin position="1"/>
        <end position="23"/>
    </location>
</feature>
<feature type="region of interest" description="Disordered" evidence="2">
    <location>
        <begin position="191"/>
        <end position="224"/>
    </location>
</feature>
<proteinExistence type="predicted"/>
<dbReference type="AlphaFoldDB" id="A0A8H3IMP1"/>
<accession>A0A8H3IMP1</accession>
<dbReference type="Proteomes" id="UP000664534">
    <property type="component" value="Unassembled WGS sequence"/>
</dbReference>
<evidence type="ECO:0000256" key="1">
    <source>
        <dbReference type="SAM" id="Coils"/>
    </source>
</evidence>
<evidence type="ECO:0000256" key="2">
    <source>
        <dbReference type="SAM" id="MobiDB-lite"/>
    </source>
</evidence>
<protein>
    <submittedName>
        <fullName evidence="3">Uncharacterized protein</fullName>
    </submittedName>
</protein>
<organism evidence="3 4">
    <name type="scientific">Imshaugia aleurites</name>
    <dbReference type="NCBI Taxonomy" id="172621"/>
    <lineage>
        <taxon>Eukaryota</taxon>
        <taxon>Fungi</taxon>
        <taxon>Dikarya</taxon>
        <taxon>Ascomycota</taxon>
        <taxon>Pezizomycotina</taxon>
        <taxon>Lecanoromycetes</taxon>
        <taxon>OSLEUM clade</taxon>
        <taxon>Lecanoromycetidae</taxon>
        <taxon>Lecanorales</taxon>
        <taxon>Lecanorineae</taxon>
        <taxon>Parmeliaceae</taxon>
        <taxon>Imshaugia</taxon>
    </lineage>
</organism>
<evidence type="ECO:0000313" key="4">
    <source>
        <dbReference type="Proteomes" id="UP000664534"/>
    </source>
</evidence>
<reference evidence="3" key="1">
    <citation type="submission" date="2021-03" db="EMBL/GenBank/DDBJ databases">
        <authorList>
            <person name="Tagirdzhanova G."/>
        </authorList>
    </citation>
    <scope>NUCLEOTIDE SEQUENCE</scope>
</reference>
<feature type="coiled-coil region" evidence="1">
    <location>
        <begin position="104"/>
        <end position="173"/>
    </location>
</feature>
<keyword evidence="4" id="KW-1185">Reference proteome</keyword>
<comment type="caution">
    <text evidence="3">The sequence shown here is derived from an EMBL/GenBank/DDBJ whole genome shotgun (WGS) entry which is preliminary data.</text>
</comment>
<name>A0A8H3IMP1_9LECA</name>
<sequence>MEDQRESSSLHQSDATGILAPDPLEDGSLIYEALSSPDHTSMEQLLNVLRSTINQFSTATPQPTMREVSGVSDPLRTAHSTAQKARTKDYEDAKTHSLEGNLKLDELNKEVVTVRHENLQLSSKLRVANEWKDDLSRRLVAAEEEIHQLSSKLREANEEVSRLKELLRDAPRDTSKLRAIVDDLRSQLQPAYGAIDIQPPSPSDTTSQSGASKSTSAIAFTPGKNLSKRPALSFRASVPQAPNKPYPDDASRVGCVRINILEVEQGIWDIDVPQCPEKRVREYLEWSAMRTKNYAIPKADALDLSNLQCHWHQIARHPFEKICEWHVDGQGEIYHHHACLTCESRRSLCSVLESEGVLVLLPLAPSARKDRRPDLSPEDISYWVNGG</sequence>
<dbReference type="EMBL" id="CAJPDT010000022">
    <property type="protein sequence ID" value="CAF9919299.1"/>
    <property type="molecule type" value="Genomic_DNA"/>
</dbReference>
<gene>
    <name evidence="3" type="ORF">IMSHALPRED_004584</name>
</gene>
<evidence type="ECO:0000313" key="3">
    <source>
        <dbReference type="EMBL" id="CAF9919299.1"/>
    </source>
</evidence>
<keyword evidence="1" id="KW-0175">Coiled coil</keyword>
<dbReference type="OrthoDB" id="10665404at2759"/>